<organism evidence="9 10">
    <name type="scientific">Pilimelia columellifera subsp. columellifera</name>
    <dbReference type="NCBI Taxonomy" id="706583"/>
    <lineage>
        <taxon>Bacteria</taxon>
        <taxon>Bacillati</taxon>
        <taxon>Actinomycetota</taxon>
        <taxon>Actinomycetes</taxon>
        <taxon>Micromonosporales</taxon>
        <taxon>Micromonosporaceae</taxon>
        <taxon>Pilimelia</taxon>
    </lineage>
</organism>
<evidence type="ECO:0000256" key="1">
    <source>
        <dbReference type="ARBA" id="ARBA00004651"/>
    </source>
</evidence>
<keyword evidence="6 8" id="KW-1133">Transmembrane helix</keyword>
<feature type="transmembrane region" description="Helical" evidence="8">
    <location>
        <begin position="430"/>
        <end position="451"/>
    </location>
</feature>
<feature type="transmembrane region" description="Helical" evidence="8">
    <location>
        <begin position="341"/>
        <end position="362"/>
    </location>
</feature>
<keyword evidence="5" id="KW-0573">Peptidoglycan synthesis</keyword>
<feature type="transmembrane region" description="Helical" evidence="8">
    <location>
        <begin position="295"/>
        <end position="321"/>
    </location>
</feature>
<dbReference type="Pfam" id="PF03023">
    <property type="entry name" value="MurJ"/>
    <property type="match status" value="1"/>
</dbReference>
<feature type="transmembrane region" description="Helical" evidence="8">
    <location>
        <begin position="264"/>
        <end position="283"/>
    </location>
</feature>
<evidence type="ECO:0000256" key="2">
    <source>
        <dbReference type="ARBA" id="ARBA00022475"/>
    </source>
</evidence>
<evidence type="ECO:0000256" key="4">
    <source>
        <dbReference type="ARBA" id="ARBA00022960"/>
    </source>
</evidence>
<evidence type="ECO:0000256" key="3">
    <source>
        <dbReference type="ARBA" id="ARBA00022692"/>
    </source>
</evidence>
<feature type="transmembrane region" description="Helical" evidence="8">
    <location>
        <begin position="221"/>
        <end position="244"/>
    </location>
</feature>
<feature type="transmembrane region" description="Helical" evidence="8">
    <location>
        <begin position="471"/>
        <end position="491"/>
    </location>
</feature>
<keyword evidence="10" id="KW-1185">Reference proteome</keyword>
<proteinExistence type="predicted"/>
<evidence type="ECO:0000256" key="6">
    <source>
        <dbReference type="ARBA" id="ARBA00022989"/>
    </source>
</evidence>
<dbReference type="PANTHER" id="PTHR47019">
    <property type="entry name" value="LIPID II FLIPPASE MURJ"/>
    <property type="match status" value="1"/>
</dbReference>
<protein>
    <submittedName>
        <fullName evidence="9">Lipid II flippase MurJ</fullName>
    </submittedName>
</protein>
<evidence type="ECO:0000313" key="9">
    <source>
        <dbReference type="EMBL" id="GAA2531182.1"/>
    </source>
</evidence>
<accession>A0ABN3NRB0</accession>
<dbReference type="PRINTS" id="PR01806">
    <property type="entry name" value="VIRFACTRMVIN"/>
</dbReference>
<feature type="transmembrane region" description="Helical" evidence="8">
    <location>
        <begin position="180"/>
        <end position="200"/>
    </location>
</feature>
<reference evidence="9 10" key="1">
    <citation type="journal article" date="2019" name="Int. J. Syst. Evol. Microbiol.">
        <title>The Global Catalogue of Microorganisms (GCM) 10K type strain sequencing project: providing services to taxonomists for standard genome sequencing and annotation.</title>
        <authorList>
            <consortium name="The Broad Institute Genomics Platform"/>
            <consortium name="The Broad Institute Genome Sequencing Center for Infectious Disease"/>
            <person name="Wu L."/>
            <person name="Ma J."/>
        </authorList>
    </citation>
    <scope>NUCLEOTIDE SEQUENCE [LARGE SCALE GENOMIC DNA]</scope>
    <source>
        <strain evidence="9 10">JCM 3367</strain>
    </source>
</reference>
<feature type="transmembrane region" description="Helical" evidence="8">
    <location>
        <begin position="397"/>
        <end position="418"/>
    </location>
</feature>
<comment type="subcellular location">
    <subcellularLocation>
        <location evidence="1">Cell membrane</location>
        <topology evidence="1">Multi-pass membrane protein</topology>
    </subcellularLocation>
</comment>
<feature type="transmembrane region" description="Helical" evidence="8">
    <location>
        <begin position="139"/>
        <end position="160"/>
    </location>
</feature>
<evidence type="ECO:0000313" key="10">
    <source>
        <dbReference type="Proteomes" id="UP001499978"/>
    </source>
</evidence>
<dbReference type="InterPro" id="IPR004268">
    <property type="entry name" value="MurJ"/>
</dbReference>
<keyword evidence="7 8" id="KW-0472">Membrane</keyword>
<dbReference type="PANTHER" id="PTHR47019:SF1">
    <property type="entry name" value="LIPID II FLIPPASE MURJ"/>
    <property type="match status" value="1"/>
</dbReference>
<keyword evidence="3 8" id="KW-0812">Transmembrane</keyword>
<keyword evidence="2" id="KW-1003">Cell membrane</keyword>
<dbReference type="Proteomes" id="UP001499978">
    <property type="component" value="Unassembled WGS sequence"/>
</dbReference>
<evidence type="ECO:0000256" key="5">
    <source>
        <dbReference type="ARBA" id="ARBA00022984"/>
    </source>
</evidence>
<gene>
    <name evidence="9" type="ORF">GCM10010201_33410</name>
</gene>
<feature type="transmembrane region" description="Helical" evidence="8">
    <location>
        <begin position="111"/>
        <end position="132"/>
    </location>
</feature>
<comment type="caution">
    <text evidence="9">The sequence shown here is derived from an EMBL/GenBank/DDBJ whole genome shotgun (WGS) entry which is preliminary data.</text>
</comment>
<evidence type="ECO:0000256" key="8">
    <source>
        <dbReference type="SAM" id="Phobius"/>
    </source>
</evidence>
<feature type="transmembrane region" description="Helical" evidence="8">
    <location>
        <begin position="36"/>
        <end position="55"/>
    </location>
</feature>
<dbReference type="EMBL" id="BAAARY010000024">
    <property type="protein sequence ID" value="GAA2531182.1"/>
    <property type="molecule type" value="Genomic_DNA"/>
</dbReference>
<keyword evidence="4" id="KW-0133">Cell shape</keyword>
<feature type="transmembrane region" description="Helical" evidence="8">
    <location>
        <begin position="67"/>
        <end position="91"/>
    </location>
</feature>
<sequence length="512" mass="51170">MVARVVGFGRTVVFGNAVSDTAVGSVYTLVNAVPNIVFEVVAGGALASLVVPLLAGPVAAGDHRRVAAIASSLLLWTVALLASVAAVVALANGPILDLLNVPADMLPMGRRMLWVFAPQIPLYGVAVVLTGVLQAHRRFLWPVLAPLLSSVTVITAYLSFAAVAGARPDAGAVSRGAELILTAGTTAGVAVLGLCLVVPVRRLRLGWDLTAKMPEAARRTVAGLAGVAVVTVLGQQLAQLAMLAHAGAGPPGTPVQFNFAQTVFLLPWAVLAVPVATAVYPGLATAAAERDDTRFAATLAPAVRAAALLSALGAALLVALAGPAADVLLGSAGRFALADGIAASAPGLLGYGLFAVLSRALYARGAVGLAAATTGAGWLAVIGGTFALPLLLPVPMVPALLAAQSAGLLLLGALMVGATSRIAGPAALAGLGRAASTGLVAAVVSAAGGWALEGVLPGLLPAWTPAVAGALRAAVVAPAVMLLFLAVAYPLDRHDLRPALARLRALRSRRRG</sequence>
<name>A0ABN3NRB0_9ACTN</name>
<feature type="transmembrane region" description="Helical" evidence="8">
    <location>
        <begin position="369"/>
        <end position="391"/>
    </location>
</feature>
<evidence type="ECO:0000256" key="7">
    <source>
        <dbReference type="ARBA" id="ARBA00023136"/>
    </source>
</evidence>
<dbReference type="InterPro" id="IPR051050">
    <property type="entry name" value="Lipid_II_flippase_MurJ/MviN"/>
</dbReference>